<feature type="non-terminal residue" evidence="1">
    <location>
        <position position="1"/>
    </location>
</feature>
<name>A0A6J4IJ26_9ACTN</name>
<accession>A0A6J4IJ26</accession>
<organism evidence="1">
    <name type="scientific">uncultured Acidimicrobiales bacterium</name>
    <dbReference type="NCBI Taxonomy" id="310071"/>
    <lineage>
        <taxon>Bacteria</taxon>
        <taxon>Bacillati</taxon>
        <taxon>Actinomycetota</taxon>
        <taxon>Acidimicrobiia</taxon>
        <taxon>Acidimicrobiales</taxon>
        <taxon>environmental samples</taxon>
    </lineage>
</organism>
<protein>
    <submittedName>
        <fullName evidence="1">Uncharacterized protein</fullName>
    </submittedName>
</protein>
<evidence type="ECO:0000313" key="1">
    <source>
        <dbReference type="EMBL" id="CAA9253151.1"/>
    </source>
</evidence>
<dbReference type="EMBL" id="CADCSY010000105">
    <property type="protein sequence ID" value="CAA9253151.1"/>
    <property type="molecule type" value="Genomic_DNA"/>
</dbReference>
<gene>
    <name evidence="1" type="ORF">AVDCRST_MAG20-2304</name>
</gene>
<sequence length="37" mass="4509">WSWAWWWAWSWAGSWWQPRSGWPSSAPPRAVPRDRPS</sequence>
<reference evidence="1" key="1">
    <citation type="submission" date="2020-02" db="EMBL/GenBank/DDBJ databases">
        <authorList>
            <person name="Meier V. D."/>
        </authorList>
    </citation>
    <scope>NUCLEOTIDE SEQUENCE</scope>
    <source>
        <strain evidence="1">AVDCRST_MAG20</strain>
    </source>
</reference>
<proteinExistence type="predicted"/>
<dbReference type="AlphaFoldDB" id="A0A6J4IJ26"/>
<feature type="non-terminal residue" evidence="1">
    <location>
        <position position="37"/>
    </location>
</feature>